<dbReference type="RefSeq" id="WP_167029648.1">
    <property type="nucleotide sequence ID" value="NZ_CP050177.1"/>
</dbReference>
<keyword evidence="1" id="KW-0812">Transmembrane</keyword>
<dbReference type="AlphaFoldDB" id="A0A6G9GZU1"/>
<sequence>MALDVPATAEALARYRSRAGMWVRVGLTTAAGGAVVELANAAKRLDWADVVAEVMGGLALAPLLVGLSALRLARLMRLRLAARPWTALPAVTAPHGPHAAAVVLRDPAPGGEPVALTLVGLHDRHRAADPGPDGELWWCGDPQVGGVLARPGGTELIWARTPGRLTRERILAAVRRAEGAP</sequence>
<evidence type="ECO:0000313" key="2">
    <source>
        <dbReference type="EMBL" id="QIQ03559.1"/>
    </source>
</evidence>
<organism evidence="2 3">
    <name type="scientific">Streptomyces liangshanensis</name>
    <dbReference type="NCBI Taxonomy" id="2717324"/>
    <lineage>
        <taxon>Bacteria</taxon>
        <taxon>Bacillati</taxon>
        <taxon>Actinomycetota</taxon>
        <taxon>Actinomycetes</taxon>
        <taxon>Kitasatosporales</taxon>
        <taxon>Streptomycetaceae</taxon>
        <taxon>Streptomyces</taxon>
    </lineage>
</organism>
<proteinExistence type="predicted"/>
<feature type="transmembrane region" description="Helical" evidence="1">
    <location>
        <begin position="21"/>
        <end position="42"/>
    </location>
</feature>
<protein>
    <submittedName>
        <fullName evidence="2">Uncharacterized protein</fullName>
    </submittedName>
</protein>
<dbReference type="EMBL" id="CP050177">
    <property type="protein sequence ID" value="QIQ03559.1"/>
    <property type="molecule type" value="Genomic_DNA"/>
</dbReference>
<evidence type="ECO:0000313" key="3">
    <source>
        <dbReference type="Proteomes" id="UP000501179"/>
    </source>
</evidence>
<dbReference type="Proteomes" id="UP000501179">
    <property type="component" value="Chromosome"/>
</dbReference>
<keyword evidence="1" id="KW-0472">Membrane</keyword>
<feature type="transmembrane region" description="Helical" evidence="1">
    <location>
        <begin position="54"/>
        <end position="73"/>
    </location>
</feature>
<evidence type="ECO:0000256" key="1">
    <source>
        <dbReference type="SAM" id="Phobius"/>
    </source>
</evidence>
<keyword evidence="3" id="KW-1185">Reference proteome</keyword>
<reference evidence="2 3" key="1">
    <citation type="submission" date="2020-03" db="EMBL/GenBank/DDBJ databases">
        <title>A novel species.</title>
        <authorList>
            <person name="Gao J."/>
        </authorList>
    </citation>
    <scope>NUCLEOTIDE SEQUENCE [LARGE SCALE GENOMIC DNA]</scope>
    <source>
        <strain evidence="2 3">QMT-12</strain>
    </source>
</reference>
<keyword evidence="1" id="KW-1133">Transmembrane helix</keyword>
<dbReference type="KEGG" id="slia:HA039_15590"/>
<name>A0A6G9GZU1_9ACTN</name>
<accession>A0A6G9GZU1</accession>
<gene>
    <name evidence="2" type="ORF">HA039_15590</name>
</gene>